<keyword evidence="6" id="KW-1003">Cell membrane</keyword>
<evidence type="ECO:0000256" key="3">
    <source>
        <dbReference type="ARBA" id="ARBA00022989"/>
    </source>
</evidence>
<evidence type="ECO:0000256" key="5">
    <source>
        <dbReference type="ARBA" id="ARBA00023251"/>
    </source>
</evidence>
<name>A0A1N7HCU1_9NOCA</name>
<keyword evidence="4 6" id="KW-0472">Membrane</keyword>
<dbReference type="PROSITE" id="PS51012">
    <property type="entry name" value="ABC_TM2"/>
    <property type="match status" value="1"/>
</dbReference>
<dbReference type="AlphaFoldDB" id="A0A1N7HCU1"/>
<evidence type="ECO:0000259" key="7">
    <source>
        <dbReference type="PROSITE" id="PS51012"/>
    </source>
</evidence>
<dbReference type="PIRSF" id="PIRSF006648">
    <property type="entry name" value="DrrB"/>
    <property type="match status" value="1"/>
</dbReference>
<dbReference type="Proteomes" id="UP000186218">
    <property type="component" value="Unassembled WGS sequence"/>
</dbReference>
<keyword evidence="9" id="KW-1185">Reference proteome</keyword>
<evidence type="ECO:0000313" key="8">
    <source>
        <dbReference type="EMBL" id="SIS22697.1"/>
    </source>
</evidence>
<dbReference type="GO" id="GO:0140359">
    <property type="term" value="F:ABC-type transporter activity"/>
    <property type="evidence" value="ECO:0007669"/>
    <property type="project" value="InterPro"/>
</dbReference>
<dbReference type="RefSeq" id="WP_200799485.1">
    <property type="nucleotide sequence ID" value="NZ_FTNT01000015.1"/>
</dbReference>
<keyword evidence="2 6" id="KW-0812">Transmembrane</keyword>
<evidence type="ECO:0000256" key="4">
    <source>
        <dbReference type="ARBA" id="ARBA00023136"/>
    </source>
</evidence>
<dbReference type="Pfam" id="PF01061">
    <property type="entry name" value="ABC2_membrane"/>
    <property type="match status" value="1"/>
</dbReference>
<feature type="transmembrane region" description="Helical" evidence="6">
    <location>
        <begin position="150"/>
        <end position="173"/>
    </location>
</feature>
<keyword evidence="3 6" id="KW-1133">Transmembrane helix</keyword>
<feature type="transmembrane region" description="Helical" evidence="6">
    <location>
        <begin position="114"/>
        <end position="138"/>
    </location>
</feature>
<feature type="transmembrane region" description="Helical" evidence="6">
    <location>
        <begin position="36"/>
        <end position="56"/>
    </location>
</feature>
<dbReference type="PANTHER" id="PTHR43027:SF2">
    <property type="entry name" value="TRANSPORT PERMEASE PROTEIN"/>
    <property type="match status" value="1"/>
</dbReference>
<feature type="transmembrane region" description="Helical" evidence="6">
    <location>
        <begin position="180"/>
        <end position="200"/>
    </location>
</feature>
<dbReference type="InterPro" id="IPR052902">
    <property type="entry name" value="ABC-2_transporter"/>
</dbReference>
<sequence length="260" mass="28092">MITTTTTISRPRRRSTVGLHGMLVSEARLMRRNPALVVWVALLPVVASIVLGALPVTRKPMDDLQGHSWFDLYQPILVMFSAILISVQILPDTLTRYRERGILKRLRTTPASPVALLTAQAVLTFVVEVVVMLAMVLIPAACGAPLPGNPVGFLIAFLFSAMCMLAIGLVLASTVHSNKIAGAVGTLLFFVLQFFAGLWLPRESMPQWLRAISDATPSGSAVGALTETSAGGWPALLHLGVLVAWTVVLSAVAIRMFRWE</sequence>
<protein>
    <recommendedName>
        <fullName evidence="6">Transport permease protein</fullName>
    </recommendedName>
</protein>
<keyword evidence="5" id="KW-0046">Antibiotic resistance</keyword>
<accession>A0A1N7HCU1</accession>
<dbReference type="STRING" id="1344003.SAMN05445060_4004"/>
<proteinExistence type="inferred from homology"/>
<dbReference type="PANTHER" id="PTHR43027">
    <property type="entry name" value="DOXORUBICIN RESISTANCE ABC TRANSPORTER PERMEASE PROTEIN DRRC-RELATED"/>
    <property type="match status" value="1"/>
</dbReference>
<feature type="transmembrane region" description="Helical" evidence="6">
    <location>
        <begin position="76"/>
        <end position="94"/>
    </location>
</feature>
<dbReference type="GO" id="GO:0043190">
    <property type="term" value="C:ATP-binding cassette (ABC) transporter complex"/>
    <property type="evidence" value="ECO:0007669"/>
    <property type="project" value="InterPro"/>
</dbReference>
<evidence type="ECO:0000313" key="9">
    <source>
        <dbReference type="Proteomes" id="UP000186218"/>
    </source>
</evidence>
<reference evidence="8 9" key="1">
    <citation type="submission" date="2017-01" db="EMBL/GenBank/DDBJ databases">
        <authorList>
            <person name="Mah S.A."/>
            <person name="Swanson W.J."/>
            <person name="Moy G.W."/>
            <person name="Vacquier V.D."/>
        </authorList>
    </citation>
    <scope>NUCLEOTIDE SEQUENCE [LARGE SCALE GENOMIC DNA]</scope>
    <source>
        <strain evidence="8 9">CPCC 203464</strain>
    </source>
</reference>
<evidence type="ECO:0000256" key="6">
    <source>
        <dbReference type="RuleBase" id="RU361157"/>
    </source>
</evidence>
<organism evidence="8 9">
    <name type="scientific">Williamsia sterculiae</name>
    <dbReference type="NCBI Taxonomy" id="1344003"/>
    <lineage>
        <taxon>Bacteria</taxon>
        <taxon>Bacillati</taxon>
        <taxon>Actinomycetota</taxon>
        <taxon>Actinomycetes</taxon>
        <taxon>Mycobacteriales</taxon>
        <taxon>Nocardiaceae</taxon>
        <taxon>Williamsia</taxon>
    </lineage>
</organism>
<comment type="subcellular location">
    <subcellularLocation>
        <location evidence="6">Cell membrane</location>
        <topology evidence="6">Multi-pass membrane protein</topology>
    </subcellularLocation>
    <subcellularLocation>
        <location evidence="1">Membrane</location>
        <topology evidence="1">Multi-pass membrane protein</topology>
    </subcellularLocation>
</comment>
<dbReference type="InterPro" id="IPR013525">
    <property type="entry name" value="ABC2_TM"/>
</dbReference>
<gene>
    <name evidence="8" type="ORF">SAMN05445060_4004</name>
</gene>
<dbReference type="InterPro" id="IPR000412">
    <property type="entry name" value="ABC_2_transport"/>
</dbReference>
<dbReference type="GO" id="GO:0046677">
    <property type="term" value="P:response to antibiotic"/>
    <property type="evidence" value="ECO:0007669"/>
    <property type="project" value="UniProtKB-KW"/>
</dbReference>
<dbReference type="InterPro" id="IPR047817">
    <property type="entry name" value="ABC2_TM_bact-type"/>
</dbReference>
<keyword evidence="6" id="KW-0813">Transport</keyword>
<evidence type="ECO:0000256" key="2">
    <source>
        <dbReference type="ARBA" id="ARBA00022692"/>
    </source>
</evidence>
<feature type="transmembrane region" description="Helical" evidence="6">
    <location>
        <begin position="235"/>
        <end position="257"/>
    </location>
</feature>
<comment type="similarity">
    <text evidence="6">Belongs to the ABC-2 integral membrane protein family.</text>
</comment>
<evidence type="ECO:0000256" key="1">
    <source>
        <dbReference type="ARBA" id="ARBA00004141"/>
    </source>
</evidence>
<feature type="domain" description="ABC transmembrane type-2" evidence="7">
    <location>
        <begin position="35"/>
        <end position="260"/>
    </location>
</feature>
<dbReference type="EMBL" id="FTNT01000015">
    <property type="protein sequence ID" value="SIS22697.1"/>
    <property type="molecule type" value="Genomic_DNA"/>
</dbReference>